<dbReference type="Pfam" id="PF07105">
    <property type="entry name" value="DUF1367"/>
    <property type="match status" value="1"/>
</dbReference>
<sequence>MSGQIAIIVRRSGDKLVPVTEWDRDRLLDVPEGKDLSIRISRTRSARQHRLFWALMQIVVDNHPFYMRGEQLVEWLKVRLGYVDEIMFHDGSMMTKVSSISFTSMGQDEFQKFFNLALHVIITEVVPVSREQLLDQLEAVMGEKVESWVQR</sequence>
<organism evidence="1">
    <name type="scientific">uncultured Caudovirales phage</name>
    <dbReference type="NCBI Taxonomy" id="2100421"/>
    <lineage>
        <taxon>Viruses</taxon>
        <taxon>Duplodnaviria</taxon>
        <taxon>Heunggongvirae</taxon>
        <taxon>Uroviricota</taxon>
        <taxon>Caudoviricetes</taxon>
        <taxon>Peduoviridae</taxon>
        <taxon>Maltschvirus</taxon>
        <taxon>Maltschvirus maltsch</taxon>
    </lineage>
</organism>
<dbReference type="InterPro" id="IPR009797">
    <property type="entry name" value="DUF1367"/>
</dbReference>
<gene>
    <name evidence="1" type="ORF">UFOVP237_60</name>
</gene>
<name>A0A6J7WQP2_9CAUD</name>
<protein>
    <submittedName>
        <fullName evidence="1">Uncharacterized protein</fullName>
    </submittedName>
</protein>
<evidence type="ECO:0000313" key="1">
    <source>
        <dbReference type="EMBL" id="CAB5220037.1"/>
    </source>
</evidence>
<reference evidence="1" key="1">
    <citation type="submission" date="2020-05" db="EMBL/GenBank/DDBJ databases">
        <authorList>
            <person name="Chiriac C."/>
            <person name="Salcher M."/>
            <person name="Ghai R."/>
            <person name="Kavagutti S V."/>
        </authorList>
    </citation>
    <scope>NUCLEOTIDE SEQUENCE</scope>
</reference>
<proteinExistence type="predicted"/>
<dbReference type="EMBL" id="LR798277">
    <property type="protein sequence ID" value="CAB5220037.1"/>
    <property type="molecule type" value="Genomic_DNA"/>
</dbReference>
<accession>A0A6J7WQP2</accession>